<comment type="similarity">
    <text evidence="1">Belongs to the 'GDXG' lipolytic enzyme family.</text>
</comment>
<dbReference type="SUPFAM" id="SSF53474">
    <property type="entry name" value="alpha/beta-Hydrolases"/>
    <property type="match status" value="1"/>
</dbReference>
<reference evidence="4" key="1">
    <citation type="submission" date="2018-10" db="EMBL/GenBank/DDBJ databases">
        <title>Population genomic analysis revealed the cold adaptation of white poplar.</title>
        <authorList>
            <person name="Liu Y.-J."/>
        </authorList>
    </citation>
    <scope>NUCLEOTIDE SEQUENCE [LARGE SCALE GENOMIC DNA]</scope>
    <source>
        <strain evidence="4">PAL-ZL1</strain>
    </source>
</reference>
<accession>A0A4U5Q4Z6</accession>
<dbReference type="EMBL" id="RCHU01000435">
    <property type="protein sequence ID" value="TKS05264.1"/>
    <property type="molecule type" value="Genomic_DNA"/>
</dbReference>
<feature type="active site" evidence="2">
    <location>
        <position position="172"/>
    </location>
</feature>
<protein>
    <submittedName>
        <fullName evidence="4">Putative carboxylesterase 7</fullName>
    </submittedName>
</protein>
<name>A0A4U5Q4Z6_POPAL</name>
<gene>
    <name evidence="4" type="ORF">D5086_0000133610</name>
</gene>
<organism evidence="4">
    <name type="scientific">Populus alba</name>
    <name type="common">White poplar</name>
    <dbReference type="NCBI Taxonomy" id="43335"/>
    <lineage>
        <taxon>Eukaryota</taxon>
        <taxon>Viridiplantae</taxon>
        <taxon>Streptophyta</taxon>
        <taxon>Embryophyta</taxon>
        <taxon>Tracheophyta</taxon>
        <taxon>Spermatophyta</taxon>
        <taxon>Magnoliopsida</taxon>
        <taxon>eudicotyledons</taxon>
        <taxon>Gunneridae</taxon>
        <taxon>Pentapetalae</taxon>
        <taxon>rosids</taxon>
        <taxon>fabids</taxon>
        <taxon>Malpighiales</taxon>
        <taxon>Salicaceae</taxon>
        <taxon>Saliceae</taxon>
        <taxon>Populus</taxon>
    </lineage>
</organism>
<proteinExistence type="inferred from homology"/>
<dbReference type="Pfam" id="PF07859">
    <property type="entry name" value="Abhydrolase_3"/>
    <property type="match status" value="1"/>
</dbReference>
<dbReference type="PANTHER" id="PTHR23024:SF467">
    <property type="entry name" value="CARBOXYLESTERASE 12-RELATED"/>
    <property type="match status" value="1"/>
</dbReference>
<dbReference type="PROSITE" id="PS01174">
    <property type="entry name" value="LIPASE_GDXG_SER"/>
    <property type="match status" value="1"/>
</dbReference>
<sequence length="326" mass="36067">MFDILDIISTGSTEPDVAHDFSPVMIIYKDGTAKRLVGTEIVPPSLDPKSNVLSKDVVYSQEENLSSRLFLPNNINPNKKLPLLLYFHGGGFGLETPFSPTYHGYLNTVVAESQIIAVSVDYRRIPEHPIPILYGDSWAAVKWAASHVDGDGPEEWLNSHADFNKVFFAGDSAGANIAHHMAMRYGEERLSGVNLTGIILVHPFFWGKDPIANEVGLGETIRQLMETIWRCACPTTSGCDDPLINPMKDPRLPSLGGKKVLVAAAGKDVLRDRGRLYCETLKNNGWGGRVEFMEAKEEAHVFHLPNPTCENAVAMLRKIVSFIHEE</sequence>
<dbReference type="PANTHER" id="PTHR23024">
    <property type="entry name" value="ARYLACETAMIDE DEACETYLASE"/>
    <property type="match status" value="1"/>
</dbReference>
<dbReference type="GO" id="GO:0016787">
    <property type="term" value="F:hydrolase activity"/>
    <property type="evidence" value="ECO:0007669"/>
    <property type="project" value="InterPro"/>
</dbReference>
<dbReference type="InterPro" id="IPR050466">
    <property type="entry name" value="Carboxylest/Gibb_receptor"/>
</dbReference>
<dbReference type="STRING" id="43335.A0A4U5Q4Z6"/>
<evidence type="ECO:0000256" key="1">
    <source>
        <dbReference type="ARBA" id="ARBA00010515"/>
    </source>
</evidence>
<evidence type="ECO:0000259" key="3">
    <source>
        <dbReference type="Pfam" id="PF07859"/>
    </source>
</evidence>
<dbReference type="Gene3D" id="3.40.50.1820">
    <property type="entry name" value="alpha/beta hydrolase"/>
    <property type="match status" value="1"/>
</dbReference>
<dbReference type="InterPro" id="IPR029058">
    <property type="entry name" value="AB_hydrolase_fold"/>
</dbReference>
<feature type="domain" description="Alpha/beta hydrolase fold-3" evidence="3">
    <location>
        <begin position="84"/>
        <end position="303"/>
    </location>
</feature>
<evidence type="ECO:0000313" key="4">
    <source>
        <dbReference type="EMBL" id="TKS05264.1"/>
    </source>
</evidence>
<evidence type="ECO:0000256" key="2">
    <source>
        <dbReference type="PROSITE-ProRule" id="PRU10038"/>
    </source>
</evidence>
<dbReference type="AlphaFoldDB" id="A0A4U5Q4Z6"/>
<dbReference type="InterPro" id="IPR013094">
    <property type="entry name" value="AB_hydrolase_3"/>
</dbReference>
<dbReference type="InterPro" id="IPR033140">
    <property type="entry name" value="Lipase_GDXG_put_SER_AS"/>
</dbReference>
<comment type="caution">
    <text evidence="4">The sequence shown here is derived from an EMBL/GenBank/DDBJ whole genome shotgun (WGS) entry which is preliminary data.</text>
</comment>